<dbReference type="VEuPathDB" id="PlasmoDB:PGSY75_0831000"/>
<evidence type="ECO:0000313" key="3">
    <source>
        <dbReference type="EMBL" id="KYO00884.1"/>
    </source>
</evidence>
<comment type="caution">
    <text evidence="3">The sequence shown here is derived from an EMBL/GenBank/DDBJ whole genome shotgun (WGS) entry which is preliminary data.</text>
</comment>
<dbReference type="InterPro" id="IPR019111">
    <property type="entry name" value="PRESA_N"/>
</dbReference>
<sequence>MEKSIHTPKSNSVTSKGYVNRYVENNKNYCTLYKCTKIGQYRNRKNILLKCVRFFRLPLCLVIYIILMSQFINNINCTSVLSSYNEDEKNSSKNTKEICFENKDDNISNKLYEENKRSSNGKYSDNPLLDYNFKLFNYHDMLYNGILEKELSEEFDLISFDNTTYPFVKNEKDKEIMNEIKLLRMNEGENKKEHMKNIWTDFIRNELKNFLFLKKEMSTLFEELKNEYNIKDEYVNKIMNECLDLIETSGMNMYTNLNYAFYKWHNKKKVLDINEYILFVCGIKLVWMKLFSSLEISCKDILKKSFEGKKNGKTLYTKCCSDKYKSFFKDINKKSFSKTCENDGNNNDSYSFINHLNTLLNELDHLITLNETNNDYYTLHGYSSNKRVDLIDIFRLLYKMNTSEMFTWLLYNFFGFSKNVRQYLYKI</sequence>
<feature type="domain" description="Plasmodium RESA N-terminal" evidence="2">
    <location>
        <begin position="170"/>
        <end position="298"/>
    </location>
</feature>
<evidence type="ECO:0000313" key="4">
    <source>
        <dbReference type="Proteomes" id="UP000076004"/>
    </source>
</evidence>
<dbReference type="EMBL" id="LVLB01000009">
    <property type="protein sequence ID" value="KYO00884.1"/>
    <property type="molecule type" value="Genomic_DNA"/>
</dbReference>
<keyword evidence="1" id="KW-1133">Transmembrane helix</keyword>
<dbReference type="PANTHER" id="PTHR36193">
    <property type="entry name" value="PHISTB DOMAIN-CONTAINING RESA-LIKE PROTEIN 1"/>
    <property type="match status" value="1"/>
</dbReference>
<organism evidence="3 4">
    <name type="scientific">Plasmodium gaboni</name>
    <dbReference type="NCBI Taxonomy" id="647221"/>
    <lineage>
        <taxon>Eukaryota</taxon>
        <taxon>Sar</taxon>
        <taxon>Alveolata</taxon>
        <taxon>Apicomplexa</taxon>
        <taxon>Aconoidasida</taxon>
        <taxon>Haemosporida</taxon>
        <taxon>Plasmodiidae</taxon>
        <taxon>Plasmodium</taxon>
        <taxon>Plasmodium (Laverania)</taxon>
    </lineage>
</organism>
<gene>
    <name evidence="3" type="ORF">PGSY75_0831000</name>
</gene>
<feature type="transmembrane region" description="Helical" evidence="1">
    <location>
        <begin position="54"/>
        <end position="72"/>
    </location>
</feature>
<dbReference type="GeneID" id="29776037"/>
<proteinExistence type="predicted"/>
<evidence type="ECO:0000256" key="1">
    <source>
        <dbReference type="SAM" id="Phobius"/>
    </source>
</evidence>
<dbReference type="RefSeq" id="XP_018642385.1">
    <property type="nucleotide sequence ID" value="XM_018785418.1"/>
</dbReference>
<dbReference type="Pfam" id="PF09687">
    <property type="entry name" value="PRESAN"/>
    <property type="match status" value="1"/>
</dbReference>
<evidence type="ECO:0000259" key="2">
    <source>
        <dbReference type="Pfam" id="PF09687"/>
    </source>
</evidence>
<accession>A0A151LNX1</accession>
<dbReference type="AlphaFoldDB" id="A0A151LNX1"/>
<keyword evidence="1" id="KW-0472">Membrane</keyword>
<dbReference type="VEuPathDB" id="PlasmoDB:PGABG01_0830800"/>
<name>A0A151LNX1_9APIC</name>
<dbReference type="KEGG" id="pgab:PGSY75_0831000"/>
<protein>
    <submittedName>
        <fullName evidence="3">Exported protein (PHISTb)</fullName>
    </submittedName>
</protein>
<dbReference type="InterPro" id="IPR044885">
    <property type="entry name" value="PRESA_N_sf"/>
</dbReference>
<keyword evidence="1" id="KW-0812">Transmembrane</keyword>
<dbReference type="Proteomes" id="UP000076004">
    <property type="component" value="Chromosome 8"/>
</dbReference>
<reference evidence="3 4" key="1">
    <citation type="journal article" date="2016" name="Nat. Commun.">
        <title>Genomes of cryptic chimpanzee Plasmodium species reveal key evolutionary events leading to human malaria.</title>
        <authorList>
            <person name="Sundararaman S.A."/>
            <person name="Plenderleith L.J."/>
            <person name="Liu W."/>
            <person name="Loy D.E."/>
            <person name="Learn G.H."/>
            <person name="Li Y."/>
            <person name="Shaw K.S."/>
            <person name="Ayouba A."/>
            <person name="Peeters M."/>
            <person name="Speede S."/>
            <person name="Shaw G.M."/>
            <person name="Bushman F.D."/>
            <person name="Brisson D."/>
            <person name="Rayner J.C."/>
            <person name="Sharp P.M."/>
            <person name="Hahn B.H."/>
        </authorList>
    </citation>
    <scope>NUCLEOTIDE SEQUENCE [LARGE SCALE GENOMIC DNA]</scope>
    <source>
        <strain evidence="3 4">SY75</strain>
    </source>
</reference>
<dbReference type="Gene3D" id="6.10.280.180">
    <property type="entry name" value="Plasmodium RESA, N-terminal helical domain"/>
    <property type="match status" value="1"/>
</dbReference>
<dbReference type="PANTHER" id="PTHR36193:SF23">
    <property type="entry name" value="PHISTB DOMAIN-CONTAINING RESA-LIKE PROTEIN 1"/>
    <property type="match status" value="1"/>
</dbReference>